<proteinExistence type="predicted"/>
<organism evidence="1 2">
    <name type="scientific">Pseudomonas phage vB_PaeM_G1</name>
    <dbReference type="NCBI Taxonomy" id="1983539"/>
    <lineage>
        <taxon>Viruses</taxon>
        <taxon>Duplodnaviria</taxon>
        <taxon>Heunggongvirae</taxon>
        <taxon>Uroviricota</taxon>
        <taxon>Caudoviricetes</taxon>
        <taxon>Vandenendeviridae</taxon>
        <taxon>Nankokuvirus</taxon>
        <taxon>Nankokuvirus G1</taxon>
    </lineage>
</organism>
<keyword evidence="2" id="KW-1185">Reference proteome</keyword>
<dbReference type="Proteomes" id="UP000222849">
    <property type="component" value="Segment"/>
</dbReference>
<sequence length="60" mass="6947">MKTGYLKKDSQERFNLKRAWTVNAWRIVDALGRDMVQPWANTKTEARQTAKALGIKLIEV</sequence>
<dbReference type="EMBL" id="KY994101">
    <property type="protein sequence ID" value="ARW57418.1"/>
    <property type="molecule type" value="Genomic_DNA"/>
</dbReference>
<name>A0A218L458_9CAUD</name>
<accession>A0A218L458</accession>
<gene>
    <name evidence="1" type="ORF">vBPaeMG1_151</name>
</gene>
<reference evidence="1 2" key="1">
    <citation type="submission" date="2017-04" db="EMBL/GenBank/DDBJ databases">
        <title>Isolation, Characterization of a novel bacteriophage and potential to disrupt Pseudomonas aeruginosa biofilms in vitro.</title>
        <authorList>
            <person name="Qu K."/>
            <person name="Xu Y."/>
            <person name="Wang L."/>
            <person name="Li X."/>
        </authorList>
    </citation>
    <scope>NUCLEOTIDE SEQUENCE [LARGE SCALE GENOMIC DNA]</scope>
</reference>
<evidence type="ECO:0000313" key="1">
    <source>
        <dbReference type="EMBL" id="ARW57418.1"/>
    </source>
</evidence>
<protein>
    <submittedName>
        <fullName evidence="1">Uncharacterized protein</fullName>
    </submittedName>
</protein>
<evidence type="ECO:0000313" key="2">
    <source>
        <dbReference type="Proteomes" id="UP000222849"/>
    </source>
</evidence>